<dbReference type="EMBL" id="QNRX01000001">
    <property type="protein sequence ID" value="RBP70188.1"/>
    <property type="molecule type" value="Genomic_DNA"/>
</dbReference>
<evidence type="ECO:0000256" key="4">
    <source>
        <dbReference type="ARBA" id="ARBA00022695"/>
    </source>
</evidence>
<dbReference type="InterPro" id="IPR007634">
    <property type="entry name" value="RNA_pol_sigma_54_DNA-bd"/>
</dbReference>
<sequence>MRLNTSQGLAQQQKQILTTQMRHSLQILEMPIVDLKMDISKKVEENPLLEAHYEADHPRQDELEKLIRDGKRTEKEYSFSDTIHYNPDKDVDPLNFVTIDKTLKDFLKEQLVDVKESHEIKSICIYIIENLDKRGYLSDSVENIAKDLHCSLQDVEYALQCIQQFEPDGIAARNLIECLEIQIAKKGIEDEKLTEIIQYHLHLIAENKLKNIATLLNISMEEVQEYISIIKDFEPKPSRGFFTGDEDIYIIPEAYIEIIDGEVVLILNDKLLPTLAINQYYATIAKEKADKEANRYVKEKLNDAKVFIKAVDLRKDTISQVLQYIVEKQGEYFCNGLQYLKPMSIGEVAEQLHLSESTISRAIKEKYILTPHGMVKIRDLFTSGIKSTGNKDDLISTNSIMFQIKEFIDAEDKYCPLSDEAIAKALKENGVKIARRTVAKYREELEIPSSSKRKQYK</sequence>
<evidence type="ECO:0000256" key="1">
    <source>
        <dbReference type="ARBA" id="ARBA00008798"/>
    </source>
</evidence>
<keyword evidence="12" id="KW-1185">Reference proteome</keyword>
<protein>
    <submittedName>
        <fullName evidence="11">RNA polymerase RpoN-/SigL-like sigma 54 subunit</fullName>
    </submittedName>
</protein>
<dbReference type="PROSITE" id="PS00718">
    <property type="entry name" value="SIGMA54_2"/>
    <property type="match status" value="1"/>
</dbReference>
<keyword evidence="4" id="KW-0548">Nucleotidyltransferase</keyword>
<evidence type="ECO:0000256" key="5">
    <source>
        <dbReference type="ARBA" id="ARBA00023015"/>
    </source>
</evidence>
<reference evidence="11 12" key="1">
    <citation type="submission" date="2018-06" db="EMBL/GenBank/DDBJ databases">
        <title>Genomic Encyclopedia of Type Strains, Phase IV (KMG-IV): sequencing the most valuable type-strain genomes for metagenomic binning, comparative biology and taxonomic classification.</title>
        <authorList>
            <person name="Goeker M."/>
        </authorList>
    </citation>
    <scope>NUCLEOTIDE SEQUENCE [LARGE SCALE GENOMIC DNA]</scope>
    <source>
        <strain evidence="11 12">DSM 22112</strain>
    </source>
</reference>
<dbReference type="InterPro" id="IPR038709">
    <property type="entry name" value="RpoN_core-bd_sf"/>
</dbReference>
<feature type="domain" description="RNA polymerase sigma factor 54 core-binding" evidence="10">
    <location>
        <begin position="95"/>
        <end position="281"/>
    </location>
</feature>
<evidence type="ECO:0000259" key="9">
    <source>
        <dbReference type="Pfam" id="PF04552"/>
    </source>
</evidence>
<dbReference type="Proteomes" id="UP000253490">
    <property type="component" value="Unassembled WGS sequence"/>
</dbReference>
<keyword evidence="3" id="KW-0808">Transferase</keyword>
<evidence type="ECO:0000256" key="2">
    <source>
        <dbReference type="ARBA" id="ARBA00022478"/>
    </source>
</evidence>
<dbReference type="PANTHER" id="PTHR32248">
    <property type="entry name" value="RNA POLYMERASE SIGMA-54 FACTOR"/>
    <property type="match status" value="1"/>
</dbReference>
<dbReference type="OrthoDB" id="9814402at2"/>
<dbReference type="Pfam" id="PF00309">
    <property type="entry name" value="Sigma54_AID"/>
    <property type="match status" value="1"/>
</dbReference>
<dbReference type="GO" id="GO:0006352">
    <property type="term" value="P:DNA-templated transcription initiation"/>
    <property type="evidence" value="ECO:0007669"/>
    <property type="project" value="InterPro"/>
</dbReference>
<dbReference type="AlphaFoldDB" id="A0A366IIT1"/>
<evidence type="ECO:0000313" key="11">
    <source>
        <dbReference type="EMBL" id="RBP70188.1"/>
    </source>
</evidence>
<dbReference type="GO" id="GO:0016987">
    <property type="term" value="F:sigma factor activity"/>
    <property type="evidence" value="ECO:0007669"/>
    <property type="project" value="UniProtKB-KW"/>
</dbReference>
<dbReference type="PIRSF" id="PIRSF000774">
    <property type="entry name" value="RpoN"/>
    <property type="match status" value="1"/>
</dbReference>
<dbReference type="RefSeq" id="WP_113919395.1">
    <property type="nucleotide sequence ID" value="NZ_QNRX01000001.1"/>
</dbReference>
<dbReference type="PRINTS" id="PR00045">
    <property type="entry name" value="SIGMA54FCT"/>
</dbReference>
<comment type="caution">
    <text evidence="11">The sequence shown here is derived from an EMBL/GenBank/DDBJ whole genome shotgun (WGS) entry which is preliminary data.</text>
</comment>
<keyword evidence="7" id="KW-0238">DNA-binding</keyword>
<dbReference type="GO" id="GO:0001216">
    <property type="term" value="F:DNA-binding transcription activator activity"/>
    <property type="evidence" value="ECO:0007669"/>
    <property type="project" value="InterPro"/>
</dbReference>
<evidence type="ECO:0000256" key="6">
    <source>
        <dbReference type="ARBA" id="ARBA00023082"/>
    </source>
</evidence>
<evidence type="ECO:0000256" key="7">
    <source>
        <dbReference type="ARBA" id="ARBA00023125"/>
    </source>
</evidence>
<accession>A0A366IIT1</accession>
<dbReference type="Gene3D" id="1.10.10.60">
    <property type="entry name" value="Homeodomain-like"/>
    <property type="match status" value="1"/>
</dbReference>
<keyword evidence="2" id="KW-0240">DNA-directed RNA polymerase</keyword>
<dbReference type="GO" id="GO:0016779">
    <property type="term" value="F:nucleotidyltransferase activity"/>
    <property type="evidence" value="ECO:0007669"/>
    <property type="project" value="UniProtKB-KW"/>
</dbReference>
<keyword evidence="8" id="KW-0804">Transcription</keyword>
<keyword evidence="5" id="KW-0805">Transcription regulation</keyword>
<dbReference type="GO" id="GO:0000428">
    <property type="term" value="C:DNA-directed RNA polymerase complex"/>
    <property type="evidence" value="ECO:0007669"/>
    <property type="project" value="UniProtKB-KW"/>
</dbReference>
<evidence type="ECO:0000256" key="3">
    <source>
        <dbReference type="ARBA" id="ARBA00022679"/>
    </source>
</evidence>
<dbReference type="InterPro" id="IPR000394">
    <property type="entry name" value="RNA_pol_sigma_54"/>
</dbReference>
<dbReference type="Pfam" id="PF04552">
    <property type="entry name" value="Sigma54_DBD"/>
    <property type="match status" value="1"/>
</dbReference>
<dbReference type="Gene3D" id="1.10.10.1330">
    <property type="entry name" value="RNA polymerase sigma-54 factor, core-binding domain"/>
    <property type="match status" value="1"/>
</dbReference>
<gene>
    <name evidence="11" type="ORF">DES36_101247</name>
</gene>
<dbReference type="GO" id="GO:0003677">
    <property type="term" value="F:DNA binding"/>
    <property type="evidence" value="ECO:0007669"/>
    <property type="project" value="UniProtKB-KW"/>
</dbReference>
<dbReference type="Pfam" id="PF04963">
    <property type="entry name" value="Sigma54_CBD"/>
    <property type="match status" value="1"/>
</dbReference>
<feature type="domain" description="RNA polymerase sigma factor 54 DNA-binding" evidence="9">
    <location>
        <begin position="295"/>
        <end position="455"/>
    </location>
</feature>
<comment type="similarity">
    <text evidence="1">Belongs to the sigma-54 factor family.</text>
</comment>
<evidence type="ECO:0000313" key="12">
    <source>
        <dbReference type="Proteomes" id="UP000253490"/>
    </source>
</evidence>
<keyword evidence="6" id="KW-0731">Sigma factor</keyword>
<proteinExistence type="inferred from homology"/>
<dbReference type="PROSITE" id="PS50044">
    <property type="entry name" value="SIGMA54_3"/>
    <property type="match status" value="1"/>
</dbReference>
<dbReference type="PROSITE" id="PS00717">
    <property type="entry name" value="SIGMA54_1"/>
    <property type="match status" value="1"/>
</dbReference>
<dbReference type="NCBIfam" id="TIGR02395">
    <property type="entry name" value="rpoN_sigma"/>
    <property type="match status" value="1"/>
</dbReference>
<organism evidence="11 12">
    <name type="scientific">Alkalibaculum bacchi</name>
    <dbReference type="NCBI Taxonomy" id="645887"/>
    <lineage>
        <taxon>Bacteria</taxon>
        <taxon>Bacillati</taxon>
        <taxon>Bacillota</taxon>
        <taxon>Clostridia</taxon>
        <taxon>Eubacteriales</taxon>
        <taxon>Eubacteriaceae</taxon>
        <taxon>Alkalibaculum</taxon>
    </lineage>
</organism>
<dbReference type="InterPro" id="IPR007046">
    <property type="entry name" value="RNA_pol_sigma_54_core-bd"/>
</dbReference>
<dbReference type="PANTHER" id="PTHR32248:SF4">
    <property type="entry name" value="RNA POLYMERASE SIGMA-54 FACTOR"/>
    <property type="match status" value="1"/>
</dbReference>
<evidence type="ECO:0000259" key="10">
    <source>
        <dbReference type="Pfam" id="PF04963"/>
    </source>
</evidence>
<name>A0A366IIT1_9FIRM</name>
<evidence type="ECO:0000256" key="8">
    <source>
        <dbReference type="ARBA" id="ARBA00023163"/>
    </source>
</evidence>